<evidence type="ECO:0000259" key="1">
    <source>
        <dbReference type="Pfam" id="PF00050"/>
    </source>
</evidence>
<dbReference type="InterPro" id="IPR002350">
    <property type="entry name" value="Kazal_dom"/>
</dbReference>
<dbReference type="Proteomes" id="UP000245320">
    <property type="component" value="Chromosome 3"/>
</dbReference>
<dbReference type="Gene3D" id="3.30.60.30">
    <property type="match status" value="1"/>
</dbReference>
<dbReference type="OrthoDB" id="126772at2759"/>
<proteinExistence type="predicted"/>
<dbReference type="RefSeq" id="XP_033709261.1">
    <property type="nucleotide sequence ID" value="XM_033853370.1"/>
</dbReference>
<keyword evidence="3 4" id="KW-0722">Serine protease inhibitor</keyword>
<accession>A0A2U4AGX1</accession>
<name>A0A2U4AGX1_TURTR</name>
<feature type="domain" description="Kazal-like" evidence="1">
    <location>
        <begin position="67"/>
        <end position="89"/>
    </location>
</feature>
<dbReference type="Pfam" id="PF00050">
    <property type="entry name" value="Kazal_1"/>
    <property type="match status" value="1"/>
</dbReference>
<sequence length="182" mass="21122">MAIKRKKLMLNILRSFSDRFDKMPLTSSWIKVIFIILAITLYSETALTKTSSYKHWVEWGPYSGVKTCTKEYHPVFATNGHTYCNKCVFFVVHSKKVVANLLLLIIVNADFFLEQHIPTTSTVIPFCSGFYRQLELQNRGLPFLEDQVNPVEYKVECSIFQVLSNFKILSFQHFYSLCSVLQ</sequence>
<protein>
    <submittedName>
        <fullName evidence="3 4">Serine protease inhibitor Kazal-type 10-like isoform X1</fullName>
    </submittedName>
</protein>
<dbReference type="RefSeq" id="XP_019780227.1">
    <property type="nucleotide sequence ID" value="XM_019924668.2"/>
</dbReference>
<evidence type="ECO:0000313" key="2">
    <source>
        <dbReference type="Proteomes" id="UP000245320"/>
    </source>
</evidence>
<organism evidence="2 3">
    <name type="scientific">Tursiops truncatus</name>
    <name type="common">Atlantic bottle-nosed dolphin</name>
    <name type="synonym">Delphinus truncatus</name>
    <dbReference type="NCBI Taxonomy" id="9739"/>
    <lineage>
        <taxon>Eukaryota</taxon>
        <taxon>Metazoa</taxon>
        <taxon>Chordata</taxon>
        <taxon>Craniata</taxon>
        <taxon>Vertebrata</taxon>
        <taxon>Euteleostomi</taxon>
        <taxon>Mammalia</taxon>
        <taxon>Eutheria</taxon>
        <taxon>Laurasiatheria</taxon>
        <taxon>Artiodactyla</taxon>
        <taxon>Whippomorpha</taxon>
        <taxon>Cetacea</taxon>
        <taxon>Odontoceti</taxon>
        <taxon>Delphinidae</taxon>
        <taxon>Tursiops</taxon>
    </lineage>
</organism>
<dbReference type="GO" id="GO:0004867">
    <property type="term" value="F:serine-type endopeptidase inhibitor activity"/>
    <property type="evidence" value="ECO:0007669"/>
    <property type="project" value="UniProtKB-KW"/>
</dbReference>
<evidence type="ECO:0000313" key="4">
    <source>
        <dbReference type="RefSeq" id="XP_033709261.1"/>
    </source>
</evidence>
<evidence type="ECO:0000313" key="3">
    <source>
        <dbReference type="RefSeq" id="XP_019780227.1"/>
    </source>
</evidence>
<gene>
    <name evidence="3 4" type="primary">LOC109548191</name>
</gene>
<keyword evidence="2" id="KW-1185">Reference proteome</keyword>
<reference evidence="3 4" key="1">
    <citation type="submission" date="2025-04" db="UniProtKB">
        <authorList>
            <consortium name="RefSeq"/>
        </authorList>
    </citation>
    <scope>IDENTIFICATION</scope>
    <source>
        <tissue evidence="3 4">Spleen</tissue>
    </source>
</reference>
<dbReference type="SUPFAM" id="SSF100895">
    <property type="entry name" value="Kazal-type serine protease inhibitors"/>
    <property type="match status" value="1"/>
</dbReference>
<dbReference type="AlphaFoldDB" id="A0A2U4AGX1"/>
<dbReference type="CDD" id="cd00104">
    <property type="entry name" value="KAZAL_FS"/>
    <property type="match status" value="1"/>
</dbReference>
<dbReference type="InterPro" id="IPR036058">
    <property type="entry name" value="Kazal_dom_sf"/>
</dbReference>
<keyword evidence="3 4" id="KW-0646">Protease inhibitor</keyword>